<feature type="transmembrane region" description="Helical" evidence="7">
    <location>
        <begin position="34"/>
        <end position="52"/>
    </location>
</feature>
<reference evidence="10" key="1">
    <citation type="submission" date="2016-11" db="EMBL/GenBank/DDBJ databases">
        <authorList>
            <person name="Varghese N."/>
            <person name="Submissions S."/>
        </authorList>
    </citation>
    <scope>NUCLEOTIDE SEQUENCE [LARGE SCALE GENOMIC DNA]</scope>
    <source>
        <strain evidence="10">DSM 10349</strain>
    </source>
</reference>
<evidence type="ECO:0000313" key="10">
    <source>
        <dbReference type="Proteomes" id="UP000183997"/>
    </source>
</evidence>
<evidence type="ECO:0000256" key="6">
    <source>
        <dbReference type="ARBA" id="ARBA00023012"/>
    </source>
</evidence>
<evidence type="ECO:0000256" key="7">
    <source>
        <dbReference type="SAM" id="Phobius"/>
    </source>
</evidence>
<evidence type="ECO:0000256" key="5">
    <source>
        <dbReference type="ARBA" id="ARBA00022777"/>
    </source>
</evidence>
<keyword evidence="3" id="KW-0597">Phosphoprotein</keyword>
<dbReference type="SUPFAM" id="SSF55874">
    <property type="entry name" value="ATPase domain of HSP90 chaperone/DNA topoisomerase II/histidine kinase"/>
    <property type="match status" value="1"/>
</dbReference>
<evidence type="ECO:0000256" key="3">
    <source>
        <dbReference type="ARBA" id="ARBA00022553"/>
    </source>
</evidence>
<dbReference type="PANTHER" id="PTHR40448">
    <property type="entry name" value="TWO-COMPONENT SENSOR HISTIDINE KINASE"/>
    <property type="match status" value="1"/>
</dbReference>
<dbReference type="InterPro" id="IPR003594">
    <property type="entry name" value="HATPase_dom"/>
</dbReference>
<feature type="transmembrane region" description="Helical" evidence="7">
    <location>
        <begin position="6"/>
        <end position="27"/>
    </location>
</feature>
<dbReference type="Gene3D" id="1.10.287.130">
    <property type="match status" value="1"/>
</dbReference>
<dbReference type="InterPro" id="IPR016120">
    <property type="entry name" value="Sig_transdc_His_kin_SpoOB"/>
</dbReference>
<dbReference type="STRING" id="1121421.SAMN02745123_03735"/>
<dbReference type="AlphaFoldDB" id="A0A1M6WQS1"/>
<evidence type="ECO:0000256" key="4">
    <source>
        <dbReference type="ARBA" id="ARBA00022679"/>
    </source>
</evidence>
<keyword evidence="10" id="KW-1185">Reference proteome</keyword>
<keyword evidence="7" id="KW-1133">Transmembrane helix</keyword>
<dbReference type="OrthoDB" id="1677679at2"/>
<dbReference type="InterPro" id="IPR036890">
    <property type="entry name" value="HATPase_C_sf"/>
</dbReference>
<feature type="transmembrane region" description="Helical" evidence="7">
    <location>
        <begin position="58"/>
        <end position="76"/>
    </location>
</feature>
<dbReference type="PANTHER" id="PTHR40448:SF1">
    <property type="entry name" value="TWO-COMPONENT SENSOR HISTIDINE KINASE"/>
    <property type="match status" value="1"/>
</dbReference>
<dbReference type="GO" id="GO:0042802">
    <property type="term" value="F:identical protein binding"/>
    <property type="evidence" value="ECO:0007669"/>
    <property type="project" value="TreeGrafter"/>
</dbReference>
<proteinExistence type="predicted"/>
<dbReference type="Proteomes" id="UP000183997">
    <property type="component" value="Unassembled WGS sequence"/>
</dbReference>
<dbReference type="Pfam" id="PF14689">
    <property type="entry name" value="SPOB_a"/>
    <property type="match status" value="1"/>
</dbReference>
<feature type="transmembrane region" description="Helical" evidence="7">
    <location>
        <begin position="83"/>
        <end position="102"/>
    </location>
</feature>
<feature type="transmembrane region" description="Helical" evidence="7">
    <location>
        <begin position="172"/>
        <end position="192"/>
    </location>
</feature>
<comment type="catalytic activity">
    <reaction evidence="1">
        <text>ATP + protein L-histidine = ADP + protein N-phospho-L-histidine.</text>
        <dbReference type="EC" id="2.7.13.3"/>
    </reaction>
</comment>
<dbReference type="Pfam" id="PF02518">
    <property type="entry name" value="HATPase_c"/>
    <property type="match status" value="1"/>
</dbReference>
<feature type="transmembrane region" description="Helical" evidence="7">
    <location>
        <begin position="122"/>
        <end position="142"/>
    </location>
</feature>
<organism evidence="9 10">
    <name type="scientific">Desulforamulus aeronauticus DSM 10349</name>
    <dbReference type="NCBI Taxonomy" id="1121421"/>
    <lineage>
        <taxon>Bacteria</taxon>
        <taxon>Bacillati</taxon>
        <taxon>Bacillota</taxon>
        <taxon>Clostridia</taxon>
        <taxon>Eubacteriales</taxon>
        <taxon>Peptococcaceae</taxon>
        <taxon>Desulforamulus</taxon>
    </lineage>
</organism>
<evidence type="ECO:0000259" key="8">
    <source>
        <dbReference type="PROSITE" id="PS50109"/>
    </source>
</evidence>
<keyword evidence="7" id="KW-0472">Membrane</keyword>
<protein>
    <recommendedName>
        <fullName evidence="2">histidine kinase</fullName>
        <ecNumber evidence="2">2.7.13.3</ecNumber>
    </recommendedName>
</protein>
<name>A0A1M6WQS1_9FIRM</name>
<evidence type="ECO:0000256" key="1">
    <source>
        <dbReference type="ARBA" id="ARBA00000085"/>
    </source>
</evidence>
<gene>
    <name evidence="9" type="ORF">SAMN02745123_03735</name>
</gene>
<keyword evidence="5 9" id="KW-0418">Kinase</keyword>
<keyword evidence="4" id="KW-0808">Transferase</keyword>
<feature type="transmembrane region" description="Helical" evidence="7">
    <location>
        <begin position="204"/>
        <end position="227"/>
    </location>
</feature>
<dbReference type="InterPro" id="IPR004358">
    <property type="entry name" value="Sig_transdc_His_kin-like_C"/>
</dbReference>
<sequence>MDDMSLLQLLFVSLPEVLLITALSFQLTGLRLKLLDLIVVGLLQTIVAYLVRLSPIPFGVHSIIQIIIFIVILRIITRNGFRVVIITALLGLTIYASLEALIAPTLLNLSGYDLNEVIYNPLMRIIFFFPQAVMILLFIFFCKKFSYRLVDFSQNGHATPGQNKNILDRSYFYLYVLVLLPVQLMALLNIVFFTSQTNTFSNQYLNFLIASFSLIIVFITVLSMGAIKKISTLIGKESEAKSATETISQLDKLIQAIRKTRHDHNHHLQTIYGLLEINEYEMAREYMHKLHLHLSTPAQLVKTDHLGVTALLYAKAGLAEIKGLDFEVQVDDSLKDIPLSTIELNSVLGNLIDNAIEAAADKGEGEKVRLEISTEPGEYQFVIANSGHPIPQEIMNQIFETTFSTKGKNRGLGLPIIKEITEKYSGTIEINTSPNETVFILHIPIAKE</sequence>
<dbReference type="PRINTS" id="PR00344">
    <property type="entry name" value="BCTRLSENSOR"/>
</dbReference>
<dbReference type="SMART" id="SM00387">
    <property type="entry name" value="HATPase_c"/>
    <property type="match status" value="1"/>
</dbReference>
<dbReference type="InterPro" id="IPR005467">
    <property type="entry name" value="His_kinase_dom"/>
</dbReference>
<feature type="domain" description="Histidine kinase" evidence="8">
    <location>
        <begin position="322"/>
        <end position="447"/>
    </location>
</feature>
<accession>A0A1M6WQS1</accession>
<dbReference type="PROSITE" id="PS50109">
    <property type="entry name" value="HIS_KIN"/>
    <property type="match status" value="1"/>
</dbReference>
<dbReference type="EC" id="2.7.13.3" evidence="2"/>
<dbReference type="InterPro" id="IPR039506">
    <property type="entry name" value="SPOB_a"/>
</dbReference>
<keyword evidence="6" id="KW-0902">Two-component regulatory system</keyword>
<keyword evidence="7" id="KW-0812">Transmembrane</keyword>
<dbReference type="EMBL" id="FRAR01000033">
    <property type="protein sequence ID" value="SHK96016.1"/>
    <property type="molecule type" value="Genomic_DNA"/>
</dbReference>
<dbReference type="Gene3D" id="3.30.565.10">
    <property type="entry name" value="Histidine kinase-like ATPase, C-terminal domain"/>
    <property type="match status" value="1"/>
</dbReference>
<dbReference type="GO" id="GO:0000155">
    <property type="term" value="F:phosphorelay sensor kinase activity"/>
    <property type="evidence" value="ECO:0007669"/>
    <property type="project" value="InterPro"/>
</dbReference>
<dbReference type="SUPFAM" id="SSF55890">
    <property type="entry name" value="Sporulation response regulatory protein Spo0B"/>
    <property type="match status" value="1"/>
</dbReference>
<evidence type="ECO:0000313" key="9">
    <source>
        <dbReference type="EMBL" id="SHK96016.1"/>
    </source>
</evidence>
<evidence type="ECO:0000256" key="2">
    <source>
        <dbReference type="ARBA" id="ARBA00012438"/>
    </source>
</evidence>